<organism evidence="2 3">
    <name type="scientific">Rhipicephalus sanguineus</name>
    <name type="common">Brown dog tick</name>
    <name type="synonym">Ixodes sanguineus</name>
    <dbReference type="NCBI Taxonomy" id="34632"/>
    <lineage>
        <taxon>Eukaryota</taxon>
        <taxon>Metazoa</taxon>
        <taxon>Ecdysozoa</taxon>
        <taxon>Arthropoda</taxon>
        <taxon>Chelicerata</taxon>
        <taxon>Arachnida</taxon>
        <taxon>Acari</taxon>
        <taxon>Parasitiformes</taxon>
        <taxon>Ixodida</taxon>
        <taxon>Ixodoidea</taxon>
        <taxon>Ixodidae</taxon>
        <taxon>Rhipicephalinae</taxon>
        <taxon>Rhipicephalus</taxon>
        <taxon>Rhipicephalus</taxon>
    </lineage>
</organism>
<evidence type="ECO:0000313" key="2">
    <source>
        <dbReference type="EMBL" id="KAH7983967.1"/>
    </source>
</evidence>
<comment type="caution">
    <text evidence="2">The sequence shown here is derived from an EMBL/GenBank/DDBJ whole genome shotgun (WGS) entry which is preliminary data.</text>
</comment>
<reference evidence="2" key="2">
    <citation type="submission" date="2021-09" db="EMBL/GenBank/DDBJ databases">
        <authorList>
            <person name="Jia N."/>
            <person name="Wang J."/>
            <person name="Shi W."/>
            <person name="Du L."/>
            <person name="Sun Y."/>
            <person name="Zhan W."/>
            <person name="Jiang J."/>
            <person name="Wang Q."/>
            <person name="Zhang B."/>
            <person name="Ji P."/>
            <person name="Sakyi L.B."/>
            <person name="Cui X."/>
            <person name="Yuan T."/>
            <person name="Jiang B."/>
            <person name="Yang W."/>
            <person name="Lam T.T.-Y."/>
            <person name="Chang Q."/>
            <person name="Ding S."/>
            <person name="Wang X."/>
            <person name="Zhu J."/>
            <person name="Ruan X."/>
            <person name="Zhao L."/>
            <person name="Wei J."/>
            <person name="Que T."/>
            <person name="Du C."/>
            <person name="Cheng J."/>
            <person name="Dai P."/>
            <person name="Han X."/>
            <person name="Huang E."/>
            <person name="Gao Y."/>
            <person name="Liu J."/>
            <person name="Shao H."/>
            <person name="Ye R."/>
            <person name="Li L."/>
            <person name="Wei W."/>
            <person name="Wang X."/>
            <person name="Wang C."/>
            <person name="Huo Q."/>
            <person name="Li W."/>
            <person name="Guo W."/>
            <person name="Chen H."/>
            <person name="Chen S."/>
            <person name="Zhou L."/>
            <person name="Zhou L."/>
            <person name="Ni X."/>
            <person name="Tian J."/>
            <person name="Zhou Y."/>
            <person name="Sheng Y."/>
            <person name="Liu T."/>
            <person name="Pan Y."/>
            <person name="Xia L."/>
            <person name="Li J."/>
            <person name="Zhao F."/>
            <person name="Cao W."/>
        </authorList>
    </citation>
    <scope>NUCLEOTIDE SEQUENCE</scope>
    <source>
        <strain evidence="2">Rsan-2018</strain>
        <tissue evidence="2">Larvae</tissue>
    </source>
</reference>
<keyword evidence="3" id="KW-1185">Reference proteome</keyword>
<accession>A0A9D4YQ92</accession>
<reference evidence="2" key="1">
    <citation type="journal article" date="2020" name="Cell">
        <title>Large-Scale Comparative Analyses of Tick Genomes Elucidate Their Genetic Diversity and Vector Capacities.</title>
        <authorList>
            <consortium name="Tick Genome and Microbiome Consortium (TIGMIC)"/>
            <person name="Jia N."/>
            <person name="Wang J."/>
            <person name="Shi W."/>
            <person name="Du L."/>
            <person name="Sun Y."/>
            <person name="Zhan W."/>
            <person name="Jiang J.F."/>
            <person name="Wang Q."/>
            <person name="Zhang B."/>
            <person name="Ji P."/>
            <person name="Bell-Sakyi L."/>
            <person name="Cui X.M."/>
            <person name="Yuan T.T."/>
            <person name="Jiang B.G."/>
            <person name="Yang W.F."/>
            <person name="Lam T.T."/>
            <person name="Chang Q.C."/>
            <person name="Ding S.J."/>
            <person name="Wang X.J."/>
            <person name="Zhu J.G."/>
            <person name="Ruan X.D."/>
            <person name="Zhao L."/>
            <person name="Wei J.T."/>
            <person name="Ye R.Z."/>
            <person name="Que T.C."/>
            <person name="Du C.H."/>
            <person name="Zhou Y.H."/>
            <person name="Cheng J.X."/>
            <person name="Dai P.F."/>
            <person name="Guo W.B."/>
            <person name="Han X.H."/>
            <person name="Huang E.J."/>
            <person name="Li L.F."/>
            <person name="Wei W."/>
            <person name="Gao Y.C."/>
            <person name="Liu J.Z."/>
            <person name="Shao H.Z."/>
            <person name="Wang X."/>
            <person name="Wang C.C."/>
            <person name="Yang T.C."/>
            <person name="Huo Q.B."/>
            <person name="Li W."/>
            <person name="Chen H.Y."/>
            <person name="Chen S.E."/>
            <person name="Zhou L.G."/>
            <person name="Ni X.B."/>
            <person name="Tian J.H."/>
            <person name="Sheng Y."/>
            <person name="Liu T."/>
            <person name="Pan Y.S."/>
            <person name="Xia L.Y."/>
            <person name="Li J."/>
            <person name="Zhao F."/>
            <person name="Cao W.C."/>
        </authorList>
    </citation>
    <scope>NUCLEOTIDE SEQUENCE</scope>
    <source>
        <strain evidence="2">Rsan-2018</strain>
    </source>
</reference>
<dbReference type="Proteomes" id="UP000821837">
    <property type="component" value="Chromosome 1"/>
</dbReference>
<gene>
    <name evidence="2" type="ORF">HPB52_015859</name>
</gene>
<evidence type="ECO:0000313" key="3">
    <source>
        <dbReference type="Proteomes" id="UP000821837"/>
    </source>
</evidence>
<name>A0A9D4YQ92_RHISA</name>
<proteinExistence type="predicted"/>
<sequence>MNPLQTLRLFILYQIVHLSGHRNNPSREAHQENRKEYIQEIPTYASKLRTPMRPQAESNRADRSNVAQASTLKLHVSLSGPQKKN</sequence>
<dbReference type="EMBL" id="JABSTV010001245">
    <property type="protein sequence ID" value="KAH7983967.1"/>
    <property type="molecule type" value="Genomic_DNA"/>
</dbReference>
<evidence type="ECO:0000256" key="1">
    <source>
        <dbReference type="SAM" id="MobiDB-lite"/>
    </source>
</evidence>
<protein>
    <submittedName>
        <fullName evidence="2">Uncharacterized protein</fullName>
    </submittedName>
</protein>
<feature type="region of interest" description="Disordered" evidence="1">
    <location>
        <begin position="43"/>
        <end position="66"/>
    </location>
</feature>
<dbReference type="AlphaFoldDB" id="A0A9D4YQ92"/>